<sequence>MLDQYRALVSPTSDVLQVLAGPGTGKTRVITARVAYLLCVEHLAPEDIIVTTFTKKAANEMKRRLNEMLVDYSPKIQLNNLFIGTFHSICVRILRVFGSKIELDSRFKIADETDSKQLIKRVLQDKYSDAPGASTTLVVKVTDKDINEYKYFISACKSKALFPDEVPLDLTDKAFEDHIYTYKKYQHSLRTNNLIDFDDCLLLAYKLLKKYPTCLHDIKHVLVDEFQDTNLVQLELMYLFGLNSHNRVTVVGDPDQSIYGFRHAEANNFYRMENYYVERGAKVMKVQLDENYRSTSNILSFAETVIDSKQKSKREPKKLKSNTKKENLPVYFDAYVNNKEEARRIAEDVRTLDYKYSDIAILIRSAFLSRMIEQELIHANIPYIIVHGRSFWELREVKLMVDYLRAIASNVDWLGYSRSMEFVITGLGTKSLQSIENDFESRRGKGHAGNVYKIIKSIVKEDRKGFSTKAREGLRKYVKTIHKARHILKNESKEMPKRLNKMFDLVVEQSNLIELVCSKKSKAKSEEEARNDITENLNELKNQLITFAPAEQVLPEDTDKESERLSEESKDSSDILTQFLDSIYLYEQTHYKQSKENDNSEGKVTITTIHGAKGLEWPVVFIPGLADGIFPSKYVLNEPNSKKRNATMDEECRCLYVATTRAKERLYLSYFVEAESFWQDTEKRTVSSLIKGRPMKLVEKRKHSNYGRAVGFASANKKAADFEKFKSRNARMVVQAYKEFSHIPTAVPVVFTTAKKRISRITGLNPVTGAPLNKKVKRKRLGMGRPMKPYPLGK</sequence>
<keyword evidence="5 11" id="KW-0067">ATP-binding</keyword>
<dbReference type="GO" id="GO:0043138">
    <property type="term" value="F:3'-5' DNA helicase activity"/>
    <property type="evidence" value="ECO:0007669"/>
    <property type="project" value="UniProtKB-EC"/>
</dbReference>
<feature type="compositionally biased region" description="Basic and acidic residues" evidence="12">
    <location>
        <begin position="561"/>
        <end position="571"/>
    </location>
</feature>
<dbReference type="InterPro" id="IPR014016">
    <property type="entry name" value="UvrD-like_ATP-bd"/>
</dbReference>
<organism evidence="15 16">
    <name type="scientific">Eeniella nana</name>
    <name type="common">Yeast</name>
    <name type="synonym">Brettanomyces nanus</name>
    <dbReference type="NCBI Taxonomy" id="13502"/>
    <lineage>
        <taxon>Eukaryota</taxon>
        <taxon>Fungi</taxon>
        <taxon>Dikarya</taxon>
        <taxon>Ascomycota</taxon>
        <taxon>Saccharomycotina</taxon>
        <taxon>Pichiomycetes</taxon>
        <taxon>Pichiales</taxon>
        <taxon>Pichiaceae</taxon>
        <taxon>Brettanomyces</taxon>
    </lineage>
</organism>
<keyword evidence="7" id="KW-0413">Isomerase</keyword>
<keyword evidence="4 11" id="KW-0347">Helicase</keyword>
<evidence type="ECO:0000256" key="4">
    <source>
        <dbReference type="ARBA" id="ARBA00022806"/>
    </source>
</evidence>
<gene>
    <name evidence="15" type="ORF">FOA43_000250</name>
</gene>
<dbReference type="CDD" id="cd17932">
    <property type="entry name" value="DEXQc_UvrD"/>
    <property type="match status" value="1"/>
</dbReference>
<dbReference type="CDD" id="cd18807">
    <property type="entry name" value="SF1_C_UvrD"/>
    <property type="match status" value="1"/>
</dbReference>
<dbReference type="GO" id="GO:0003677">
    <property type="term" value="F:DNA binding"/>
    <property type="evidence" value="ECO:0007669"/>
    <property type="project" value="UniProtKB-KW"/>
</dbReference>
<evidence type="ECO:0000313" key="15">
    <source>
        <dbReference type="EMBL" id="QPG72946.1"/>
    </source>
</evidence>
<reference evidence="15" key="1">
    <citation type="submission" date="2020-10" db="EMBL/GenBank/DDBJ databases">
        <authorList>
            <person name="Roach M.J.R."/>
        </authorList>
    </citation>
    <scope>NUCLEOTIDE SEQUENCE</scope>
    <source>
        <strain evidence="15">CBS 1945</strain>
    </source>
</reference>
<evidence type="ECO:0000259" key="13">
    <source>
        <dbReference type="PROSITE" id="PS51198"/>
    </source>
</evidence>
<dbReference type="OrthoDB" id="1470711at2759"/>
<dbReference type="PANTHER" id="PTHR11070">
    <property type="entry name" value="UVRD / RECB / PCRA DNA HELICASE FAMILY MEMBER"/>
    <property type="match status" value="1"/>
</dbReference>
<evidence type="ECO:0000256" key="10">
    <source>
        <dbReference type="ARBA" id="ARBA00048988"/>
    </source>
</evidence>
<dbReference type="Pfam" id="PF00580">
    <property type="entry name" value="UvrD-helicase"/>
    <property type="match status" value="1"/>
</dbReference>
<evidence type="ECO:0000256" key="6">
    <source>
        <dbReference type="ARBA" id="ARBA00023125"/>
    </source>
</evidence>
<keyword evidence="6" id="KW-0238">DNA-binding</keyword>
<evidence type="ECO:0000256" key="2">
    <source>
        <dbReference type="ARBA" id="ARBA00022741"/>
    </source>
</evidence>
<dbReference type="KEGG" id="bnn:FOA43_000250"/>
<proteinExistence type="inferred from homology"/>
<dbReference type="EMBL" id="CP064812">
    <property type="protein sequence ID" value="QPG72946.1"/>
    <property type="molecule type" value="Genomic_DNA"/>
</dbReference>
<comment type="catalytic activity">
    <reaction evidence="8">
        <text>Couples ATP hydrolysis with the unwinding of duplex DNA by translocating in the 3'-5' direction.</text>
        <dbReference type="EC" id="5.6.2.4"/>
    </reaction>
</comment>
<evidence type="ECO:0000259" key="14">
    <source>
        <dbReference type="PROSITE" id="PS51217"/>
    </source>
</evidence>
<protein>
    <recommendedName>
        <fullName evidence="9">DNA 3'-5' helicase</fullName>
        <ecNumber evidence="9">5.6.2.4</ecNumber>
    </recommendedName>
</protein>
<evidence type="ECO:0000256" key="3">
    <source>
        <dbReference type="ARBA" id="ARBA00022801"/>
    </source>
</evidence>
<dbReference type="Gene3D" id="1.10.486.10">
    <property type="entry name" value="PCRA, domain 4"/>
    <property type="match status" value="1"/>
</dbReference>
<dbReference type="PROSITE" id="PS51217">
    <property type="entry name" value="UVRD_HELICASE_CTER"/>
    <property type="match status" value="1"/>
</dbReference>
<evidence type="ECO:0000256" key="9">
    <source>
        <dbReference type="ARBA" id="ARBA00034808"/>
    </source>
</evidence>
<dbReference type="Gene3D" id="3.40.50.300">
    <property type="entry name" value="P-loop containing nucleotide triphosphate hydrolases"/>
    <property type="match status" value="2"/>
</dbReference>
<evidence type="ECO:0000256" key="7">
    <source>
        <dbReference type="ARBA" id="ARBA00023235"/>
    </source>
</evidence>
<dbReference type="GO" id="GO:0005524">
    <property type="term" value="F:ATP binding"/>
    <property type="evidence" value="ECO:0007669"/>
    <property type="project" value="UniProtKB-UniRule"/>
</dbReference>
<dbReference type="EC" id="5.6.2.4" evidence="9"/>
<comment type="catalytic activity">
    <reaction evidence="10">
        <text>ATP + H2O = ADP + phosphate + H(+)</text>
        <dbReference type="Rhea" id="RHEA:13065"/>
        <dbReference type="ChEBI" id="CHEBI:15377"/>
        <dbReference type="ChEBI" id="CHEBI:15378"/>
        <dbReference type="ChEBI" id="CHEBI:30616"/>
        <dbReference type="ChEBI" id="CHEBI:43474"/>
        <dbReference type="ChEBI" id="CHEBI:456216"/>
        <dbReference type="EC" id="5.6.2.4"/>
    </reaction>
</comment>
<dbReference type="InterPro" id="IPR027417">
    <property type="entry name" value="P-loop_NTPase"/>
</dbReference>
<feature type="domain" description="UvrD-like helicase C-terminal" evidence="14">
    <location>
        <begin position="296"/>
        <end position="614"/>
    </location>
</feature>
<keyword evidence="3 11" id="KW-0378">Hydrolase</keyword>
<dbReference type="PANTHER" id="PTHR11070:SF2">
    <property type="entry name" value="ATP-DEPENDENT DNA HELICASE SRS2"/>
    <property type="match status" value="1"/>
</dbReference>
<dbReference type="InterPro" id="IPR013986">
    <property type="entry name" value="DExx_box_DNA_helicase_dom_sf"/>
</dbReference>
<evidence type="ECO:0000256" key="1">
    <source>
        <dbReference type="ARBA" id="ARBA00009922"/>
    </source>
</evidence>
<name>A0A875RW37_EENNA</name>
<comment type="similarity">
    <text evidence="1">Belongs to the helicase family. UvrD subfamily.</text>
</comment>
<evidence type="ECO:0000313" key="16">
    <source>
        <dbReference type="Proteomes" id="UP000662931"/>
    </source>
</evidence>
<dbReference type="InterPro" id="IPR000212">
    <property type="entry name" value="DNA_helicase_UvrD/REP"/>
</dbReference>
<dbReference type="GO" id="GO:0005634">
    <property type="term" value="C:nucleus"/>
    <property type="evidence" value="ECO:0007669"/>
    <property type="project" value="TreeGrafter"/>
</dbReference>
<dbReference type="RefSeq" id="XP_038776511.1">
    <property type="nucleotide sequence ID" value="XM_038920583.1"/>
</dbReference>
<feature type="domain" description="UvrD-like helicase ATP-binding" evidence="13">
    <location>
        <begin position="1"/>
        <end position="295"/>
    </location>
</feature>
<dbReference type="GO" id="GO:0016787">
    <property type="term" value="F:hydrolase activity"/>
    <property type="evidence" value="ECO:0007669"/>
    <property type="project" value="UniProtKB-UniRule"/>
</dbReference>
<dbReference type="GeneID" id="62193651"/>
<evidence type="ECO:0000256" key="5">
    <source>
        <dbReference type="ARBA" id="ARBA00022840"/>
    </source>
</evidence>
<keyword evidence="16" id="KW-1185">Reference proteome</keyword>
<keyword evidence="2 11" id="KW-0547">Nucleotide-binding</keyword>
<feature type="region of interest" description="Disordered" evidence="12">
    <location>
        <begin position="551"/>
        <end position="571"/>
    </location>
</feature>
<accession>A0A875RW37</accession>
<evidence type="ECO:0000256" key="8">
    <source>
        <dbReference type="ARBA" id="ARBA00034617"/>
    </source>
</evidence>
<dbReference type="InterPro" id="IPR014017">
    <property type="entry name" value="DNA_helicase_UvrD-like_C"/>
</dbReference>
<dbReference type="Gene3D" id="1.10.10.160">
    <property type="match status" value="1"/>
</dbReference>
<dbReference type="AlphaFoldDB" id="A0A875RW37"/>
<dbReference type="Proteomes" id="UP000662931">
    <property type="component" value="Chromosome 1"/>
</dbReference>
<feature type="binding site" evidence="11">
    <location>
        <begin position="20"/>
        <end position="27"/>
    </location>
    <ligand>
        <name>ATP</name>
        <dbReference type="ChEBI" id="CHEBI:30616"/>
    </ligand>
</feature>
<evidence type="ECO:0000256" key="12">
    <source>
        <dbReference type="SAM" id="MobiDB-lite"/>
    </source>
</evidence>
<dbReference type="SUPFAM" id="SSF52540">
    <property type="entry name" value="P-loop containing nucleoside triphosphate hydrolases"/>
    <property type="match status" value="1"/>
</dbReference>
<evidence type="ECO:0000256" key="11">
    <source>
        <dbReference type="PROSITE-ProRule" id="PRU00560"/>
    </source>
</evidence>
<dbReference type="PROSITE" id="PS51198">
    <property type="entry name" value="UVRD_HELICASE_ATP_BIND"/>
    <property type="match status" value="1"/>
</dbReference>
<dbReference type="GO" id="GO:0000725">
    <property type="term" value="P:recombinational repair"/>
    <property type="evidence" value="ECO:0007669"/>
    <property type="project" value="TreeGrafter"/>
</dbReference>
<dbReference type="Pfam" id="PF13361">
    <property type="entry name" value="UvrD_C"/>
    <property type="match status" value="1"/>
</dbReference>